<evidence type="ECO:0000256" key="2">
    <source>
        <dbReference type="ARBA" id="ARBA00034247"/>
    </source>
</evidence>
<dbReference type="NCBIfam" id="TIGR00254">
    <property type="entry name" value="GGDEF"/>
    <property type="match status" value="1"/>
</dbReference>
<dbReference type="InterPro" id="IPR050469">
    <property type="entry name" value="Diguanylate_Cyclase"/>
</dbReference>
<comment type="caution">
    <text evidence="6">The sequence shown here is derived from an EMBL/GenBank/DDBJ whole genome shotgun (WGS) entry which is preliminary data.</text>
</comment>
<organism evidence="6 7">
    <name type="scientific">Candidatus Dechloromonas phosphorivorans</name>
    <dbReference type="NCBI Taxonomy" id="2899244"/>
    <lineage>
        <taxon>Bacteria</taxon>
        <taxon>Pseudomonadati</taxon>
        <taxon>Pseudomonadota</taxon>
        <taxon>Betaproteobacteria</taxon>
        <taxon>Rhodocyclales</taxon>
        <taxon>Azonexaceae</taxon>
        <taxon>Dechloromonas</taxon>
    </lineage>
</organism>
<proteinExistence type="predicted"/>
<comment type="catalytic activity">
    <reaction evidence="2">
        <text>2 GTP = 3',3'-c-di-GMP + 2 diphosphate</text>
        <dbReference type="Rhea" id="RHEA:24898"/>
        <dbReference type="ChEBI" id="CHEBI:33019"/>
        <dbReference type="ChEBI" id="CHEBI:37565"/>
        <dbReference type="ChEBI" id="CHEBI:58805"/>
        <dbReference type="EC" id="2.7.7.65"/>
    </reaction>
</comment>
<name>A0A9D7LNT3_9RHOO</name>
<dbReference type="InterPro" id="IPR000160">
    <property type="entry name" value="GGDEF_dom"/>
</dbReference>
<dbReference type="InterPro" id="IPR029787">
    <property type="entry name" value="Nucleotide_cyclase"/>
</dbReference>
<dbReference type="InterPro" id="IPR043128">
    <property type="entry name" value="Rev_trsase/Diguanyl_cyclase"/>
</dbReference>
<dbReference type="SMART" id="SM00267">
    <property type="entry name" value="GGDEF"/>
    <property type="match status" value="1"/>
</dbReference>
<dbReference type="PANTHER" id="PTHR45138:SF9">
    <property type="entry name" value="DIGUANYLATE CYCLASE DGCM-RELATED"/>
    <property type="match status" value="1"/>
</dbReference>
<feature type="domain" description="GGDEF" evidence="5">
    <location>
        <begin position="421"/>
        <end position="551"/>
    </location>
</feature>
<dbReference type="FunFam" id="3.30.70.270:FF:000001">
    <property type="entry name" value="Diguanylate cyclase domain protein"/>
    <property type="match status" value="1"/>
</dbReference>
<dbReference type="Proteomes" id="UP000808146">
    <property type="component" value="Unassembled WGS sequence"/>
</dbReference>
<gene>
    <name evidence="6" type="ORF">IPN75_14295</name>
</gene>
<keyword evidence="3" id="KW-0175">Coiled coil</keyword>
<protein>
    <recommendedName>
        <fullName evidence="1">diguanylate cyclase</fullName>
        <ecNumber evidence="1">2.7.7.65</ecNumber>
    </recommendedName>
</protein>
<evidence type="ECO:0000256" key="3">
    <source>
        <dbReference type="SAM" id="Coils"/>
    </source>
</evidence>
<dbReference type="CDD" id="cd01949">
    <property type="entry name" value="GGDEF"/>
    <property type="match status" value="1"/>
</dbReference>
<evidence type="ECO:0000259" key="5">
    <source>
        <dbReference type="PROSITE" id="PS50887"/>
    </source>
</evidence>
<feature type="region of interest" description="Disordered" evidence="4">
    <location>
        <begin position="111"/>
        <end position="138"/>
    </location>
</feature>
<dbReference type="SUPFAM" id="SSF55073">
    <property type="entry name" value="Nucleotide cyclase"/>
    <property type="match status" value="1"/>
</dbReference>
<dbReference type="Gene3D" id="3.30.70.270">
    <property type="match status" value="1"/>
</dbReference>
<dbReference type="EC" id="2.7.7.65" evidence="1"/>
<dbReference type="PROSITE" id="PS50887">
    <property type="entry name" value="GGDEF"/>
    <property type="match status" value="1"/>
</dbReference>
<reference evidence="6" key="1">
    <citation type="submission" date="2020-10" db="EMBL/GenBank/DDBJ databases">
        <title>Connecting structure to function with the recovery of over 1000 high-quality activated sludge metagenome-assembled genomes encoding full-length rRNA genes using long-read sequencing.</title>
        <authorList>
            <person name="Singleton C.M."/>
            <person name="Petriglieri F."/>
            <person name="Kristensen J.M."/>
            <person name="Kirkegaard R.H."/>
            <person name="Michaelsen T.Y."/>
            <person name="Andersen M.H."/>
            <person name="Karst S.M."/>
            <person name="Dueholm M.S."/>
            <person name="Nielsen P.H."/>
            <person name="Albertsen M."/>
        </authorList>
    </citation>
    <scope>NUCLEOTIDE SEQUENCE</scope>
    <source>
        <strain evidence="6">OdNE_18-Q3-R46-58_BAT3C.305</strain>
    </source>
</reference>
<sequence>MSEPTNPSTIAREVLRLLSTRRIAPTPDNYRQLYQRIAGHPDAAPVPEAEASQDAPAWGQLILELLKQWEIRHIGLTTARKRESLEKLIGASGSNPARLANRLQSLVKSWSATSPAEGRDQGAESAVVPPLESAPVAGPTAPRAIVSAVDGGDPLAQLRELLAQTLEFAVISQLGHAPDLAAEATKLALAARAAIDADTISKLSGSLRQFWFKLEMRGSDNTELHQGLLRLLHLLIDNTHELVSDDQWLRGQVAVLQEIVSRPLDLKAIVEAERRLKEVIFKQGTLRTSLQDAKAALKHLITSFIDRLGDLSESTDGYHSRLEGYAEQIRQTDDISQLNVVLDNLLRDTRSAQLDAARLRDDLLASRRQVEAAEQKVRELEHELEHVSELVQEDQLTGVLNRRGLDDAYQRETARAERSGKPLCVSLLDIDNFKRLNDAHGHQTGDQALQHLVRVTRRTMRPTDVLARYGGEEFLLLLPDTSQEEAIEVMVRLQRNLTKAFFLHEDEQVLITFSAGVALLREGEAQTAVIERADKALYEAKRTGKNRVCAA</sequence>
<evidence type="ECO:0000256" key="4">
    <source>
        <dbReference type="SAM" id="MobiDB-lite"/>
    </source>
</evidence>
<dbReference type="PANTHER" id="PTHR45138">
    <property type="entry name" value="REGULATORY COMPONENTS OF SENSORY TRANSDUCTION SYSTEM"/>
    <property type="match status" value="1"/>
</dbReference>
<dbReference type="AlphaFoldDB" id="A0A9D7LNT3"/>
<evidence type="ECO:0000313" key="7">
    <source>
        <dbReference type="Proteomes" id="UP000808146"/>
    </source>
</evidence>
<accession>A0A9D7LNT3</accession>
<dbReference type="Pfam" id="PF00990">
    <property type="entry name" value="GGDEF"/>
    <property type="match status" value="1"/>
</dbReference>
<evidence type="ECO:0000313" key="6">
    <source>
        <dbReference type="EMBL" id="MBK8891446.1"/>
    </source>
</evidence>
<feature type="coiled-coil region" evidence="3">
    <location>
        <begin position="342"/>
        <end position="397"/>
    </location>
</feature>
<dbReference type="EMBL" id="JADKBR010000017">
    <property type="protein sequence ID" value="MBK8891446.1"/>
    <property type="molecule type" value="Genomic_DNA"/>
</dbReference>
<evidence type="ECO:0000256" key="1">
    <source>
        <dbReference type="ARBA" id="ARBA00012528"/>
    </source>
</evidence>
<dbReference type="GO" id="GO:0052621">
    <property type="term" value="F:diguanylate cyclase activity"/>
    <property type="evidence" value="ECO:0007669"/>
    <property type="project" value="UniProtKB-EC"/>
</dbReference>